<feature type="region of interest" description="Disordered" evidence="3">
    <location>
        <begin position="41"/>
        <end position="139"/>
    </location>
</feature>
<gene>
    <name evidence="5" type="ORF">MANES_09G119000v8</name>
</gene>
<dbReference type="STRING" id="3983.A0A2C9VA18"/>
<protein>
    <recommendedName>
        <fullName evidence="4">Vps72/YL1 C-terminal domain-containing protein</fullName>
    </recommendedName>
</protein>
<organism evidence="5 6">
    <name type="scientific">Manihot esculenta</name>
    <name type="common">Cassava</name>
    <name type="synonym">Jatropha manihot</name>
    <dbReference type="NCBI Taxonomy" id="3983"/>
    <lineage>
        <taxon>Eukaryota</taxon>
        <taxon>Viridiplantae</taxon>
        <taxon>Streptophyta</taxon>
        <taxon>Embryophyta</taxon>
        <taxon>Tracheophyta</taxon>
        <taxon>Spermatophyta</taxon>
        <taxon>Magnoliopsida</taxon>
        <taxon>eudicotyledons</taxon>
        <taxon>Gunneridae</taxon>
        <taxon>Pentapetalae</taxon>
        <taxon>rosids</taxon>
        <taxon>fabids</taxon>
        <taxon>Malpighiales</taxon>
        <taxon>Euphorbiaceae</taxon>
        <taxon>Crotonoideae</taxon>
        <taxon>Manihoteae</taxon>
        <taxon>Manihot</taxon>
    </lineage>
</organism>
<keyword evidence="2" id="KW-0175">Coiled coil</keyword>
<dbReference type="Gramene" id="Manes.09G119000.1.v8.1">
    <property type="protein sequence ID" value="Manes.09G119000.1.v8.1.CDS"/>
    <property type="gene ID" value="Manes.09G119000.v8.1"/>
</dbReference>
<feature type="compositionally biased region" description="Basic residues" evidence="3">
    <location>
        <begin position="100"/>
        <end position="110"/>
    </location>
</feature>
<feature type="compositionally biased region" description="Basic and acidic residues" evidence="3">
    <location>
        <begin position="130"/>
        <end position="139"/>
    </location>
</feature>
<feature type="compositionally biased region" description="Acidic residues" evidence="3">
    <location>
        <begin position="46"/>
        <end position="82"/>
    </location>
</feature>
<dbReference type="OrthoDB" id="78296at2759"/>
<feature type="domain" description="Vps72/YL1 C-terminal" evidence="4">
    <location>
        <begin position="263"/>
        <end position="292"/>
    </location>
</feature>
<dbReference type="InterPro" id="IPR046757">
    <property type="entry name" value="YL1_N"/>
</dbReference>
<dbReference type="EMBL" id="CM004395">
    <property type="protein sequence ID" value="OAY41651.1"/>
    <property type="molecule type" value="Genomic_DNA"/>
</dbReference>
<sequence length="358" mass="41006">MESSKEEAPVVFLDRLSRSTRGKRMNKLLGDEIEEDDLFWNQDALKEEENDNNYEEEPEVADEFDSDFDDDEPEPEEEAETVADERTQTKKRLIFPGKPSTKKKKKKKVLSKLDRPSSDEKSAEQSTAPEQHDAPDDVEAERIVRKSTRTSVIVRQAERDAIRAALQATMKPIKRKKEGEEKRMTQEEMLLEAAQTEIMNLRNLERVLAREEEVKKRAIVHKAVYNGPQIRYFSKDGLSYLEFRGVSFQSEISTASVPYPEKAVCAVTGLPAKYRDPKTGLPYATKEAFEIIRQRLADENNMKKEMDMGALFDSLNGKGFMGRRKRSPISNRSKMPNFSYLSQFGRISSSTIEIDSSD</sequence>
<evidence type="ECO:0000256" key="3">
    <source>
        <dbReference type="SAM" id="MobiDB-lite"/>
    </source>
</evidence>
<feature type="coiled-coil region" evidence="2">
    <location>
        <begin position="177"/>
        <end position="211"/>
    </location>
</feature>
<reference evidence="6" key="1">
    <citation type="journal article" date="2016" name="Nat. Biotechnol.">
        <title>Sequencing wild and cultivated cassava and related species reveals extensive interspecific hybridization and genetic diversity.</title>
        <authorList>
            <person name="Bredeson J.V."/>
            <person name="Lyons J.B."/>
            <person name="Prochnik S.E."/>
            <person name="Wu G.A."/>
            <person name="Ha C.M."/>
            <person name="Edsinger-Gonzales E."/>
            <person name="Grimwood J."/>
            <person name="Schmutz J."/>
            <person name="Rabbi I.Y."/>
            <person name="Egesi C."/>
            <person name="Nauluvula P."/>
            <person name="Lebot V."/>
            <person name="Ndunguru J."/>
            <person name="Mkamilo G."/>
            <person name="Bart R.S."/>
            <person name="Setter T.L."/>
            <person name="Gleadow R.M."/>
            <person name="Kulakow P."/>
            <person name="Ferguson M.E."/>
            <person name="Rounsley S."/>
            <person name="Rokhsar D.S."/>
        </authorList>
    </citation>
    <scope>NUCLEOTIDE SEQUENCE [LARGE SCALE GENOMIC DNA]</scope>
    <source>
        <strain evidence="6">cv. AM560-2</strain>
    </source>
</reference>
<dbReference type="SMART" id="SM00993">
    <property type="entry name" value="YL1_C"/>
    <property type="match status" value="1"/>
</dbReference>
<dbReference type="GO" id="GO:0000812">
    <property type="term" value="C:Swr1 complex"/>
    <property type="evidence" value="ECO:0007669"/>
    <property type="project" value="EnsemblPlants"/>
</dbReference>
<dbReference type="PANTHER" id="PTHR13275">
    <property type="entry name" value="YL-1 PROTEIN TRANSCRIPTION FACTOR-LIKE 1"/>
    <property type="match status" value="1"/>
</dbReference>
<dbReference type="GO" id="GO:0005634">
    <property type="term" value="C:nucleus"/>
    <property type="evidence" value="ECO:0000318"/>
    <property type="project" value="GO_Central"/>
</dbReference>
<evidence type="ECO:0000256" key="2">
    <source>
        <dbReference type="SAM" id="Coils"/>
    </source>
</evidence>
<dbReference type="AlphaFoldDB" id="A0A2C9VA18"/>
<feature type="compositionally biased region" description="Basic and acidic residues" evidence="3">
    <location>
        <begin position="111"/>
        <end position="123"/>
    </location>
</feature>
<evidence type="ECO:0000256" key="1">
    <source>
        <dbReference type="ARBA" id="ARBA00006832"/>
    </source>
</evidence>
<dbReference type="PANTHER" id="PTHR13275:SF4">
    <property type="entry name" value="VACUOLAR PROTEIN SORTING-ASSOCIATED PROTEIN 72 HOMOLOG"/>
    <property type="match status" value="1"/>
</dbReference>
<evidence type="ECO:0000313" key="6">
    <source>
        <dbReference type="Proteomes" id="UP000091857"/>
    </source>
</evidence>
<accession>A0A2C9VA18</accession>
<dbReference type="Proteomes" id="UP000091857">
    <property type="component" value="Chromosome 9"/>
</dbReference>
<dbReference type="OMA" id="TGPTIRY"/>
<keyword evidence="6" id="KW-1185">Reference proteome</keyword>
<dbReference type="Pfam" id="PF08265">
    <property type="entry name" value="YL1_C"/>
    <property type="match status" value="1"/>
</dbReference>
<comment type="similarity">
    <text evidence="1">Belongs to the VPS72/YL1 family.</text>
</comment>
<dbReference type="Pfam" id="PF05764">
    <property type="entry name" value="YL1"/>
    <property type="match status" value="1"/>
</dbReference>
<evidence type="ECO:0000313" key="5">
    <source>
        <dbReference type="EMBL" id="OAY41651.1"/>
    </source>
</evidence>
<name>A0A2C9VA18_MANES</name>
<proteinExistence type="inferred from homology"/>
<comment type="caution">
    <text evidence="5">The sequence shown here is derived from an EMBL/GenBank/DDBJ whole genome shotgun (WGS) entry which is preliminary data.</text>
</comment>
<dbReference type="InterPro" id="IPR013272">
    <property type="entry name" value="Vps72/YL1_C"/>
</dbReference>
<evidence type="ECO:0000259" key="4">
    <source>
        <dbReference type="SMART" id="SM00993"/>
    </source>
</evidence>